<evidence type="ECO:0000313" key="5">
    <source>
        <dbReference type="Ensembl" id="ENSXETP00000113642"/>
    </source>
</evidence>
<comment type="similarity">
    <text evidence="3">Belongs to the IFIT family.</text>
</comment>
<dbReference type="InterPro" id="IPR011990">
    <property type="entry name" value="TPR-like_helical_dom_sf"/>
</dbReference>
<dbReference type="SMART" id="SM00028">
    <property type="entry name" value="TPR"/>
    <property type="match status" value="6"/>
</dbReference>
<evidence type="ECO:0000256" key="1">
    <source>
        <dbReference type="ARBA" id="ARBA00022737"/>
    </source>
</evidence>
<reference evidence="5" key="1">
    <citation type="journal article" date="2010" name="Science">
        <title>The genome of the Western clawed frog Xenopus tropicalis.</title>
        <authorList>
            <person name="Hellsten U."/>
            <person name="Harland R.M."/>
            <person name="Gilchrist M.J."/>
            <person name="Hendrix D."/>
            <person name="Jurka J."/>
            <person name="Kapitonov V."/>
            <person name="Ovcharenko I."/>
            <person name="Putnam N.H."/>
            <person name="Shu S."/>
            <person name="Taher L."/>
            <person name="Blitz I.L."/>
            <person name="Blumberg B."/>
            <person name="Dichmann D.S."/>
            <person name="Dubchak I."/>
            <person name="Amaya E."/>
            <person name="Detter J.C."/>
            <person name="Fletcher R."/>
            <person name="Gerhard D.S."/>
            <person name="Goodstein D."/>
            <person name="Graves T."/>
            <person name="Grigoriev I.V."/>
            <person name="Grimwood J."/>
            <person name="Kawashima T."/>
            <person name="Lindquist E."/>
            <person name="Lucas S.M."/>
            <person name="Mead P.E."/>
            <person name="Mitros T."/>
            <person name="Ogino H."/>
            <person name="Ohta Y."/>
            <person name="Poliakov A.V."/>
            <person name="Pollet N."/>
            <person name="Robert J."/>
            <person name="Salamov A."/>
            <person name="Sater A.K."/>
            <person name="Schmutz J."/>
            <person name="Terry A."/>
            <person name="Vize P.D."/>
            <person name="Warren W.C."/>
            <person name="Wells D."/>
            <person name="Wills A."/>
            <person name="Wilson R.K."/>
            <person name="Zimmerman L.B."/>
            <person name="Zorn A.M."/>
            <person name="Grainger R."/>
            <person name="Grammer T."/>
            <person name="Khokha M.K."/>
            <person name="Richardson P.M."/>
            <person name="Rokhsar D.S."/>
        </authorList>
    </citation>
    <scope>NUCLEOTIDE SEQUENCE [LARGE SCALE GENOMIC DNA]</scope>
    <source>
        <strain evidence="5">Nigerian</strain>
    </source>
</reference>
<dbReference type="Ensembl" id="ENSXETT00000120701">
    <property type="protein sequence ID" value="ENSXETP00000113642"/>
    <property type="gene ID" value="ENSXETG00000045477"/>
</dbReference>
<dbReference type="InParanoid" id="A0A803K028"/>
<protein>
    <recommendedName>
        <fullName evidence="6">Interferon induced protein with tetratricopeptide repeats 5</fullName>
    </recommendedName>
</protein>
<evidence type="ECO:0000256" key="2">
    <source>
        <dbReference type="ARBA" id="ARBA00022803"/>
    </source>
</evidence>
<evidence type="ECO:0000256" key="4">
    <source>
        <dbReference type="PROSITE-ProRule" id="PRU00339"/>
    </source>
</evidence>
<dbReference type="InterPro" id="IPR019734">
    <property type="entry name" value="TPR_rpt"/>
</dbReference>
<feature type="repeat" description="TPR" evidence="4">
    <location>
        <begin position="505"/>
        <end position="538"/>
    </location>
</feature>
<keyword evidence="1" id="KW-0677">Repeat</keyword>
<dbReference type="FunFam" id="1.25.40.10:FF:000032">
    <property type="entry name" value="Interferon-induced protein with tetratricopeptide repeats 5"/>
    <property type="match status" value="1"/>
</dbReference>
<dbReference type="InterPro" id="IPR013105">
    <property type="entry name" value="TPR_2"/>
</dbReference>
<dbReference type="AlphaFoldDB" id="A0A803K028"/>
<dbReference type="Gene3D" id="1.25.40.10">
    <property type="entry name" value="Tetratricopeptide repeat domain"/>
    <property type="match status" value="3"/>
</dbReference>
<dbReference type="GO" id="GO:0051707">
    <property type="term" value="P:response to other organism"/>
    <property type="evidence" value="ECO:0007669"/>
    <property type="project" value="UniProtKB-ARBA"/>
</dbReference>
<feature type="repeat" description="TPR" evidence="4">
    <location>
        <begin position="314"/>
        <end position="347"/>
    </location>
</feature>
<dbReference type="PANTHER" id="PTHR10271">
    <property type="entry name" value="INTERFERON-INDUCED PROTEIN WITH TETRATRICOPEPTIDE REPEATS"/>
    <property type="match status" value="1"/>
</dbReference>
<sequence>MQMFALCPCQLGDIKFCYLLSISWFSEIYSGHVIAVYVLKELAAAKERILIHSCGKEKPADTMSDLLEESLKSHLLQLECHFTWTVDMEEVTDIDNMKDRLHDQIAFSPSTPKHRLHNLLAYTSYLKGDNQEAIRQLQKAEEHLQGTQTAHLDIKRAVTYSNYAWLYYHSNQFSKAQSYLERVEAIYQKCESSPEHDILLTERYGEQAWALLTLYGKYCERAKECFEKALVLDPDNPELNSGYATVMYRLESQDLILYETSKYKSLEILKRAVTLNENDTVIKALLALKYVYLGQAEEGGKIMEEALRQTPDSPYLLRHAGKFYRIVGKIDDAITILKKALNQTPTSCSLHHQIGLCYKMKVNKLISSAKIAKSLCQPTNAYTRDIKEAISSAVFHFEKTIALEETFIIAYIDLADMYTKGTQIDKAEDLFQKVLHLGYLTWGEKQQIHFSYAVFKQHTIKSESKAIRHYKEALLIPNKTRYRAYAEQNLAHLANCKISKNPSDATGFELLGFINQQDGKIREAIDSYEKALELDPDNEDYLSALCCMRLSLSKE</sequence>
<dbReference type="GeneTree" id="ENSGT00950000182946"/>
<name>A0A803K028_XENTR</name>
<evidence type="ECO:0000256" key="3">
    <source>
        <dbReference type="ARBA" id="ARBA00038336"/>
    </source>
</evidence>
<dbReference type="Pfam" id="PF07719">
    <property type="entry name" value="TPR_2"/>
    <property type="match status" value="1"/>
</dbReference>
<dbReference type="PANTHER" id="PTHR10271:SF33">
    <property type="entry name" value="INTERFERON-INDUCED PROTEIN WITH TETRATRICOPEPTIDE REPEATS 5"/>
    <property type="match status" value="1"/>
</dbReference>
<organism evidence="5">
    <name type="scientific">Xenopus tropicalis</name>
    <name type="common">Western clawed frog</name>
    <name type="synonym">Silurana tropicalis</name>
    <dbReference type="NCBI Taxonomy" id="8364"/>
    <lineage>
        <taxon>Eukaryota</taxon>
        <taxon>Metazoa</taxon>
        <taxon>Chordata</taxon>
        <taxon>Craniata</taxon>
        <taxon>Vertebrata</taxon>
        <taxon>Euteleostomi</taxon>
        <taxon>Amphibia</taxon>
        <taxon>Batrachia</taxon>
        <taxon>Anura</taxon>
        <taxon>Pipoidea</taxon>
        <taxon>Pipidae</taxon>
        <taxon>Xenopodinae</taxon>
        <taxon>Xenopus</taxon>
        <taxon>Silurana</taxon>
    </lineage>
</organism>
<dbReference type="PROSITE" id="PS50005">
    <property type="entry name" value="TPR"/>
    <property type="match status" value="2"/>
</dbReference>
<dbReference type="FunCoup" id="A0A803K028">
    <property type="interactions" value="873"/>
</dbReference>
<keyword evidence="2 4" id="KW-0802">TPR repeat</keyword>
<proteinExistence type="inferred from homology"/>
<dbReference type="PROSITE" id="PS50293">
    <property type="entry name" value="TPR_REGION"/>
    <property type="match status" value="1"/>
</dbReference>
<evidence type="ECO:0008006" key="6">
    <source>
        <dbReference type="Google" id="ProtNLM"/>
    </source>
</evidence>
<reference evidence="5" key="2">
    <citation type="submission" date="2021-03" db="UniProtKB">
        <authorList>
            <consortium name="Ensembl"/>
        </authorList>
    </citation>
    <scope>IDENTIFICATION</scope>
</reference>
<dbReference type="Pfam" id="PF13424">
    <property type="entry name" value="TPR_12"/>
    <property type="match status" value="1"/>
</dbReference>
<accession>A0A803K028</accession>
<dbReference type="SUPFAM" id="SSF48452">
    <property type="entry name" value="TPR-like"/>
    <property type="match status" value="3"/>
</dbReference>